<evidence type="ECO:0000313" key="3">
    <source>
        <dbReference type="Proteomes" id="UP001163687"/>
    </source>
</evidence>
<sequence>MGTATRKPWTAEELDRLPEGWRYEIDEGELVIMAPAGFEHGRLQVRIGRIVGNFVAEHGLGEVAGGEIGFFVRRDPDVLRAPDVAFYSNERLARIRDRKGFPEVPPDLAVEVHDPSEPDLSRKIRQYLEGGVRAVWVVDPDTGTLTRHAPGEEPRVWSAPEAVVEEPVLPGFACRLAELFGEK</sequence>
<dbReference type="InterPro" id="IPR011335">
    <property type="entry name" value="Restrct_endonuc-II-like"/>
</dbReference>
<gene>
    <name evidence="2" type="ORF">caldi_05670</name>
</gene>
<evidence type="ECO:0000259" key="1">
    <source>
        <dbReference type="Pfam" id="PF05685"/>
    </source>
</evidence>
<accession>A0AA35CI86</accession>
<organism evidence="2 3">
    <name type="scientific">Caldinitratiruptor microaerophilus</name>
    <dbReference type="NCBI Taxonomy" id="671077"/>
    <lineage>
        <taxon>Bacteria</taxon>
        <taxon>Bacillati</taxon>
        <taxon>Bacillota</taxon>
        <taxon>Clostridia</taxon>
        <taxon>Eubacteriales</taxon>
        <taxon>Symbiobacteriaceae</taxon>
        <taxon>Caldinitratiruptor</taxon>
    </lineage>
</organism>
<evidence type="ECO:0000313" key="2">
    <source>
        <dbReference type="EMBL" id="BDG59477.1"/>
    </source>
</evidence>
<keyword evidence="3" id="KW-1185">Reference proteome</keyword>
<proteinExistence type="predicted"/>
<dbReference type="PANTHER" id="PTHR34107">
    <property type="entry name" value="SLL0198 PROTEIN-RELATED"/>
    <property type="match status" value="1"/>
</dbReference>
<dbReference type="PANTHER" id="PTHR34107:SF1">
    <property type="entry name" value="SLL0198 PROTEIN"/>
    <property type="match status" value="1"/>
</dbReference>
<dbReference type="Proteomes" id="UP001163687">
    <property type="component" value="Chromosome"/>
</dbReference>
<dbReference type="CDD" id="cd06260">
    <property type="entry name" value="DUF820-like"/>
    <property type="match status" value="1"/>
</dbReference>
<reference evidence="2" key="1">
    <citation type="submission" date="2022-03" db="EMBL/GenBank/DDBJ databases">
        <title>Complete genome sequence of Caldinitratiruptor microaerophilus.</title>
        <authorList>
            <person name="Mukaiyama R."/>
            <person name="Nishiyama T."/>
            <person name="Ueda K."/>
        </authorList>
    </citation>
    <scope>NUCLEOTIDE SEQUENCE</scope>
    <source>
        <strain evidence="2">JCM 16183</strain>
    </source>
</reference>
<dbReference type="AlphaFoldDB" id="A0AA35CI86"/>
<dbReference type="EMBL" id="AP025628">
    <property type="protein sequence ID" value="BDG59477.1"/>
    <property type="molecule type" value="Genomic_DNA"/>
</dbReference>
<dbReference type="InterPro" id="IPR012296">
    <property type="entry name" value="Nuclease_put_TT1808"/>
</dbReference>
<dbReference type="Gene3D" id="3.90.1570.10">
    <property type="entry name" value="tt1808, chain A"/>
    <property type="match status" value="1"/>
</dbReference>
<dbReference type="KEGG" id="cmic:caldi_05670"/>
<feature type="domain" description="Putative restriction endonuclease" evidence="1">
    <location>
        <begin position="12"/>
        <end position="176"/>
    </location>
</feature>
<dbReference type="SUPFAM" id="SSF52980">
    <property type="entry name" value="Restriction endonuclease-like"/>
    <property type="match status" value="1"/>
</dbReference>
<name>A0AA35CI86_9FIRM</name>
<protein>
    <recommendedName>
        <fullName evidence="1">Putative restriction endonuclease domain-containing protein</fullName>
    </recommendedName>
</protein>
<dbReference type="InterPro" id="IPR008538">
    <property type="entry name" value="Uma2"/>
</dbReference>
<dbReference type="Pfam" id="PF05685">
    <property type="entry name" value="Uma2"/>
    <property type="match status" value="1"/>
</dbReference>
<dbReference type="RefSeq" id="WP_264843603.1">
    <property type="nucleotide sequence ID" value="NZ_AP025628.1"/>
</dbReference>